<dbReference type="OrthoDB" id="5327538at2759"/>
<dbReference type="AlphaFoldDB" id="A0A319BKB1"/>
<dbReference type="Proteomes" id="UP000248405">
    <property type="component" value="Unassembled WGS sequence"/>
</dbReference>
<evidence type="ECO:0000313" key="2">
    <source>
        <dbReference type="Proteomes" id="UP000248405"/>
    </source>
</evidence>
<proteinExistence type="predicted"/>
<organism evidence="1 2">
    <name type="scientific">Aspergillus vadensis (strain CBS 113365 / IMI 142717 / IBT 24658)</name>
    <dbReference type="NCBI Taxonomy" id="1448311"/>
    <lineage>
        <taxon>Eukaryota</taxon>
        <taxon>Fungi</taxon>
        <taxon>Dikarya</taxon>
        <taxon>Ascomycota</taxon>
        <taxon>Pezizomycotina</taxon>
        <taxon>Eurotiomycetes</taxon>
        <taxon>Eurotiomycetidae</taxon>
        <taxon>Eurotiales</taxon>
        <taxon>Aspergillaceae</taxon>
        <taxon>Aspergillus</taxon>
        <taxon>Aspergillus subgen. Circumdati</taxon>
    </lineage>
</organism>
<keyword evidence="2" id="KW-1185">Reference proteome</keyword>
<evidence type="ECO:0000313" key="1">
    <source>
        <dbReference type="EMBL" id="PYH72704.1"/>
    </source>
</evidence>
<accession>A0A319BKB1</accession>
<dbReference type="EMBL" id="KZ821616">
    <property type="protein sequence ID" value="PYH72704.1"/>
    <property type="molecule type" value="Genomic_DNA"/>
</dbReference>
<dbReference type="RefSeq" id="XP_025566498.1">
    <property type="nucleotide sequence ID" value="XM_025709368.1"/>
</dbReference>
<name>A0A319BKB1_ASPVC</name>
<dbReference type="GeneID" id="37213960"/>
<gene>
    <name evidence="1" type="ORF">BO88DRAFT_432532</name>
</gene>
<dbReference type="SUPFAM" id="SSF56112">
    <property type="entry name" value="Protein kinase-like (PK-like)"/>
    <property type="match status" value="1"/>
</dbReference>
<dbReference type="InterPro" id="IPR011009">
    <property type="entry name" value="Kinase-like_dom_sf"/>
</dbReference>
<reference evidence="1" key="1">
    <citation type="submission" date="2016-12" db="EMBL/GenBank/DDBJ databases">
        <title>The genomes of Aspergillus section Nigri reveals drivers in fungal speciation.</title>
        <authorList>
            <consortium name="DOE Joint Genome Institute"/>
            <person name="Vesth T.C."/>
            <person name="Nybo J."/>
            <person name="Theobald S."/>
            <person name="Brandl J."/>
            <person name="Frisvad J.C."/>
            <person name="Nielsen K.F."/>
            <person name="Lyhne E.K."/>
            <person name="Kogle M.E."/>
            <person name="Kuo A."/>
            <person name="Riley R."/>
            <person name="Clum A."/>
            <person name="Nolan M."/>
            <person name="Lipzen A."/>
            <person name="Salamov A."/>
            <person name="Henrissat B."/>
            <person name="Wiebenga A."/>
            <person name="De Vries R.P."/>
            <person name="Grigoriev I.V."/>
            <person name="Mortensen U.H."/>
            <person name="Andersen M.R."/>
            <person name="Baker S.E."/>
        </authorList>
    </citation>
    <scope>NUCLEOTIDE SEQUENCE [LARGE SCALE GENOMIC DNA]</scope>
    <source>
        <strain evidence="1">CBS 113365</strain>
    </source>
</reference>
<sequence length="259" mass="29556">MCHGDHLPPKYTALNKHAEALQLSRHCFAAPIPNREDYESHDQYFEACDLWNDFVTVGKKMDSTDNRLDYIVAANDLRDLIPTWRAQLSNTKLHSFSLSHADLSANNTFVDDDFNITCIIDWAFSSTVPGALMLAPPALPQSRYELDDYLIQAFRNGVELAITEDTRNEQSKSNKVALEILQQSRFAWLLSRLPNYDSTDDHRLFAAIWRHIYGQEKDASSHYTEKRSSSSFIELYNGIRLEDQPIQKITKGRAGLLSG</sequence>
<protein>
    <submittedName>
        <fullName evidence="1">Uncharacterized protein</fullName>
    </submittedName>
</protein>